<dbReference type="RefSeq" id="WP_129478460.1">
    <property type="nucleotide sequence ID" value="NZ_SDWS01000009.1"/>
</dbReference>
<gene>
    <name evidence="3" type="ORF">EUA06_18320</name>
</gene>
<sequence>MTASPSRRRLKVDGALGDTFALSRHACGAASYLGRPQAMTETVADQPSGVCHQSGCPVATGGSPCLLGKPLIDCDFFDPDPDPDPDLPAGTRQETAAVPSDLNDQAATDGPIAAADNGLANGPDTGEHAEASDEAADLSPYENVAVPNDLSSGPNEQVSFGQLSTKTASGDGASGDAEVWEEPTHRRVRKPEGPKNTVRFDDGPPIPIRSGLALTADEAREVMASEPVTLVVFAGPPDAGKTTLFASIYETLLTEPIGNWSFAGSRTMLAFAMRSWWASTASGRTRPITPRTRYDVSRPWLHLRLAHNHDAHQIRSLLVADISGEYFSTVGGGGDLNDAASLVARADHVVHVLDAELLVGRAERLRALAATESLITRLVTAPHIGEHATHTMVMTKADICPADFKVKALEAAAGWAQRWLGGADVVEVAARPDNHESHPWGLDLLIESILAPRTRIQDTTAPQASIRATVEQLSTLNVELSSPTRANQVEA</sequence>
<evidence type="ECO:0000256" key="1">
    <source>
        <dbReference type="SAM" id="MobiDB-lite"/>
    </source>
</evidence>
<keyword evidence="4" id="KW-1185">Reference proteome</keyword>
<dbReference type="Pfam" id="PF19993">
    <property type="entry name" value="DO-GTPase2"/>
    <property type="match status" value="1"/>
</dbReference>
<dbReference type="AlphaFoldDB" id="A0A4Q2RK81"/>
<name>A0A4Q2RK81_9ACTN</name>
<proteinExistence type="predicted"/>
<dbReference type="EMBL" id="SDWS01000009">
    <property type="protein sequence ID" value="RYB89057.1"/>
    <property type="molecule type" value="Genomic_DNA"/>
</dbReference>
<evidence type="ECO:0000313" key="3">
    <source>
        <dbReference type="EMBL" id="RYB89057.1"/>
    </source>
</evidence>
<dbReference type="SUPFAM" id="SSF52540">
    <property type="entry name" value="P-loop containing nucleoside triphosphate hydrolases"/>
    <property type="match status" value="1"/>
</dbReference>
<dbReference type="InterPro" id="IPR045528">
    <property type="entry name" value="DO-GTPase2"/>
</dbReference>
<dbReference type="OrthoDB" id="7067759at2"/>
<evidence type="ECO:0000313" key="4">
    <source>
        <dbReference type="Proteomes" id="UP000291838"/>
    </source>
</evidence>
<dbReference type="InterPro" id="IPR027417">
    <property type="entry name" value="P-loop_NTPase"/>
</dbReference>
<feature type="compositionally biased region" description="Basic and acidic residues" evidence="1">
    <location>
        <begin position="182"/>
        <end position="202"/>
    </location>
</feature>
<dbReference type="Gene3D" id="3.40.50.300">
    <property type="entry name" value="P-loop containing nucleotide triphosphate hydrolases"/>
    <property type="match status" value="1"/>
</dbReference>
<protein>
    <recommendedName>
        <fullName evidence="2">Double-GTPase 2 domain-containing protein</fullName>
    </recommendedName>
</protein>
<accession>A0A4Q2RK81</accession>
<comment type="caution">
    <text evidence="3">The sequence shown here is derived from an EMBL/GenBank/DDBJ whole genome shotgun (WGS) entry which is preliminary data.</text>
</comment>
<organism evidence="3 4">
    <name type="scientific">Nocardioides glacieisoli</name>
    <dbReference type="NCBI Taxonomy" id="1168730"/>
    <lineage>
        <taxon>Bacteria</taxon>
        <taxon>Bacillati</taxon>
        <taxon>Actinomycetota</taxon>
        <taxon>Actinomycetes</taxon>
        <taxon>Propionibacteriales</taxon>
        <taxon>Nocardioidaceae</taxon>
        <taxon>Nocardioides</taxon>
    </lineage>
</organism>
<feature type="domain" description="Double-GTPase 2" evidence="2">
    <location>
        <begin position="231"/>
        <end position="431"/>
    </location>
</feature>
<evidence type="ECO:0000259" key="2">
    <source>
        <dbReference type="Pfam" id="PF19993"/>
    </source>
</evidence>
<feature type="region of interest" description="Disordered" evidence="1">
    <location>
        <begin position="165"/>
        <end position="204"/>
    </location>
</feature>
<reference evidence="3 4" key="1">
    <citation type="submission" date="2019-01" db="EMBL/GenBank/DDBJ databases">
        <title>Novel species of Nocardioides.</title>
        <authorList>
            <person name="Liu Q."/>
            <person name="Xin Y.-H."/>
        </authorList>
    </citation>
    <scope>NUCLEOTIDE SEQUENCE [LARGE SCALE GENOMIC DNA]</scope>
    <source>
        <strain evidence="3 4">HLT3-15</strain>
    </source>
</reference>
<feature type="region of interest" description="Disordered" evidence="1">
    <location>
        <begin position="99"/>
        <end position="137"/>
    </location>
</feature>
<dbReference type="Proteomes" id="UP000291838">
    <property type="component" value="Unassembled WGS sequence"/>
</dbReference>